<evidence type="ECO:0000313" key="2">
    <source>
        <dbReference type="Proteomes" id="UP001500973"/>
    </source>
</evidence>
<reference evidence="1 2" key="1">
    <citation type="journal article" date="2019" name="Int. J. Syst. Evol. Microbiol.">
        <title>The Global Catalogue of Microorganisms (GCM) 10K type strain sequencing project: providing services to taxonomists for standard genome sequencing and annotation.</title>
        <authorList>
            <consortium name="The Broad Institute Genomics Platform"/>
            <consortium name="The Broad Institute Genome Sequencing Center for Infectious Disease"/>
            <person name="Wu L."/>
            <person name="Ma J."/>
        </authorList>
    </citation>
    <scope>NUCLEOTIDE SEQUENCE [LARGE SCALE GENOMIC DNA]</scope>
    <source>
        <strain evidence="1 2">JCM 11756</strain>
    </source>
</reference>
<organism evidence="1 2">
    <name type="scientific">Streptomyces thermospinosisporus</name>
    <dbReference type="NCBI Taxonomy" id="161482"/>
    <lineage>
        <taxon>Bacteria</taxon>
        <taxon>Bacillati</taxon>
        <taxon>Actinomycetota</taxon>
        <taxon>Actinomycetes</taxon>
        <taxon>Kitasatosporales</taxon>
        <taxon>Streptomycetaceae</taxon>
        <taxon>Streptomyces</taxon>
    </lineage>
</organism>
<proteinExistence type="predicted"/>
<comment type="caution">
    <text evidence="1">The sequence shown here is derived from an EMBL/GenBank/DDBJ whole genome shotgun (WGS) entry which is preliminary data.</text>
</comment>
<dbReference type="Proteomes" id="UP001500973">
    <property type="component" value="Unassembled WGS sequence"/>
</dbReference>
<sequence length="43" mass="4711">MAQGYRSAGAGRDALPGAYRLNAAQKLLRVTVTKGHYNDQMLF</sequence>
<accession>A0ABN1Z6I2</accession>
<gene>
    <name evidence="1" type="ORF">GCM10009601_45340</name>
</gene>
<protein>
    <submittedName>
        <fullName evidence="1">Uncharacterized protein</fullName>
    </submittedName>
</protein>
<name>A0ABN1Z6I2_9ACTN</name>
<evidence type="ECO:0000313" key="1">
    <source>
        <dbReference type="EMBL" id="GAA1429598.1"/>
    </source>
</evidence>
<keyword evidence="2" id="KW-1185">Reference proteome</keyword>
<dbReference type="EMBL" id="BAAAIZ010000069">
    <property type="protein sequence ID" value="GAA1429598.1"/>
    <property type="molecule type" value="Genomic_DNA"/>
</dbReference>